<name>A0A6B1F376_9SYNE</name>
<dbReference type="EMBL" id="VYDO01000073">
    <property type="protein sequence ID" value="MYG37770.1"/>
    <property type="molecule type" value="Genomic_DNA"/>
</dbReference>
<reference evidence="1" key="1">
    <citation type="submission" date="2019-09" db="EMBL/GenBank/DDBJ databases">
        <title>Characterisation of the sponge microbiome using genome-centric metagenomics.</title>
        <authorList>
            <person name="Engelberts J.P."/>
            <person name="Robbins S.J."/>
            <person name="De Goeij J.M."/>
            <person name="Aranda M."/>
            <person name="Bell S.C."/>
            <person name="Webster N.S."/>
        </authorList>
    </citation>
    <scope>NUCLEOTIDE SEQUENCE</scope>
    <source>
        <strain evidence="1">SB0676_bin_10</strain>
    </source>
</reference>
<organism evidence="1">
    <name type="scientific">Synechococcus sp. SB0676_bin_10</name>
    <dbReference type="NCBI Taxonomy" id="2604869"/>
    <lineage>
        <taxon>Bacteria</taxon>
        <taxon>Bacillati</taxon>
        <taxon>Cyanobacteriota</taxon>
        <taxon>Cyanophyceae</taxon>
        <taxon>Synechococcales</taxon>
        <taxon>Synechococcaceae</taxon>
        <taxon>Synechococcus</taxon>
    </lineage>
</organism>
<protein>
    <submittedName>
        <fullName evidence="1">Uncharacterized protein</fullName>
    </submittedName>
</protein>
<accession>A0A6B1F376</accession>
<dbReference type="AlphaFoldDB" id="A0A6B1F376"/>
<gene>
    <name evidence="1" type="ORF">F4162_01885</name>
</gene>
<evidence type="ECO:0000313" key="1">
    <source>
        <dbReference type="EMBL" id="MYG37770.1"/>
    </source>
</evidence>
<proteinExistence type="predicted"/>
<sequence>MQRVCAQQQVPCEEVRLRVGAVQLMDGPNLVSLLRKPVAHRWRIWRSRDGRPRVVVSRAEDGAMG</sequence>
<comment type="caution">
    <text evidence="1">The sequence shown here is derived from an EMBL/GenBank/DDBJ whole genome shotgun (WGS) entry which is preliminary data.</text>
</comment>